<comment type="caution">
    <text evidence="10">The sequence shown here is derived from an EMBL/GenBank/DDBJ whole genome shotgun (WGS) entry which is preliminary data.</text>
</comment>
<dbReference type="InterPro" id="IPR003826">
    <property type="entry name" value="AdoMetDC_fam_prok"/>
</dbReference>
<organism evidence="10 11">
    <name type="scientific">Candidatus Gottesmanbacteria bacterium RIFCSPHIGHO2_02_FULL_39_11</name>
    <dbReference type="NCBI Taxonomy" id="1798382"/>
    <lineage>
        <taxon>Bacteria</taxon>
        <taxon>Candidatus Gottesmaniibacteriota</taxon>
    </lineage>
</organism>
<dbReference type="STRING" id="1798382.A3D77_06690"/>
<evidence type="ECO:0000256" key="7">
    <source>
        <dbReference type="ARBA" id="ARBA00023239"/>
    </source>
</evidence>
<dbReference type="Gene3D" id="3.60.90.10">
    <property type="entry name" value="S-adenosylmethionine decarboxylase"/>
    <property type="match status" value="1"/>
</dbReference>
<evidence type="ECO:0000256" key="3">
    <source>
        <dbReference type="ARBA" id="ARBA00022813"/>
    </source>
</evidence>
<dbReference type="GO" id="GO:0008295">
    <property type="term" value="P:spermidine biosynthetic process"/>
    <property type="evidence" value="ECO:0007669"/>
    <property type="project" value="UniProtKB-KW"/>
</dbReference>
<keyword evidence="6" id="KW-0865">Zymogen</keyword>
<dbReference type="Proteomes" id="UP000176923">
    <property type="component" value="Unassembled WGS sequence"/>
</dbReference>
<comment type="cofactor">
    <cofactor evidence="1">
        <name>pyruvate</name>
        <dbReference type="ChEBI" id="CHEBI:15361"/>
    </cofactor>
</comment>
<dbReference type="AlphaFoldDB" id="A0A1F5ZT45"/>
<evidence type="ECO:0000256" key="6">
    <source>
        <dbReference type="ARBA" id="ARBA00023145"/>
    </source>
</evidence>
<dbReference type="EMBL" id="MFJL01000024">
    <property type="protein sequence ID" value="OGG15505.1"/>
    <property type="molecule type" value="Genomic_DNA"/>
</dbReference>
<keyword evidence="3" id="KW-0068">Autocatalytic cleavage</keyword>
<evidence type="ECO:0000313" key="11">
    <source>
        <dbReference type="Proteomes" id="UP000176923"/>
    </source>
</evidence>
<keyword evidence="9" id="KW-0670">Pyruvate</keyword>
<dbReference type="Pfam" id="PF02675">
    <property type="entry name" value="AdoMet_dc"/>
    <property type="match status" value="1"/>
</dbReference>
<keyword evidence="2" id="KW-0210">Decarboxylase</keyword>
<evidence type="ECO:0000256" key="1">
    <source>
        <dbReference type="ARBA" id="ARBA00001928"/>
    </source>
</evidence>
<keyword evidence="8" id="KW-0704">Schiff base</keyword>
<name>A0A1F5ZT45_9BACT</name>
<dbReference type="GO" id="GO:0004014">
    <property type="term" value="F:adenosylmethionine decarboxylase activity"/>
    <property type="evidence" value="ECO:0007669"/>
    <property type="project" value="InterPro"/>
</dbReference>
<reference evidence="10 11" key="1">
    <citation type="journal article" date="2016" name="Nat. Commun.">
        <title>Thousands of microbial genomes shed light on interconnected biogeochemical processes in an aquifer system.</title>
        <authorList>
            <person name="Anantharaman K."/>
            <person name="Brown C.T."/>
            <person name="Hug L.A."/>
            <person name="Sharon I."/>
            <person name="Castelle C.J."/>
            <person name="Probst A.J."/>
            <person name="Thomas B.C."/>
            <person name="Singh A."/>
            <person name="Wilkins M.J."/>
            <person name="Karaoz U."/>
            <person name="Brodie E.L."/>
            <person name="Williams K.H."/>
            <person name="Hubbard S.S."/>
            <person name="Banfield J.F."/>
        </authorList>
    </citation>
    <scope>NUCLEOTIDE SEQUENCE [LARGE SCALE GENOMIC DNA]</scope>
</reference>
<gene>
    <name evidence="10" type="ORF">A3D77_06690</name>
</gene>
<sequence length="130" mass="15192">MKTDREIVAKYAQKTYWGLSTSVDLYRCNPDTIRDAKKIKKFVRMLCDLIQMKRFGETMVVHFGQDPRVSGFSMTQLVETSLISGHFANCTNAVYLDIFSCKEYPPHKTADFCKKFFEAKDMKIHVTFRR</sequence>
<evidence type="ECO:0000256" key="8">
    <source>
        <dbReference type="ARBA" id="ARBA00023270"/>
    </source>
</evidence>
<dbReference type="SUPFAM" id="SSF56276">
    <property type="entry name" value="S-adenosylmethionine decarboxylase"/>
    <property type="match status" value="1"/>
</dbReference>
<evidence type="ECO:0000256" key="5">
    <source>
        <dbReference type="ARBA" id="ARBA00023115"/>
    </source>
</evidence>
<keyword evidence="7" id="KW-0456">Lyase</keyword>
<evidence type="ECO:0000256" key="9">
    <source>
        <dbReference type="ARBA" id="ARBA00023317"/>
    </source>
</evidence>
<evidence type="ECO:0000256" key="2">
    <source>
        <dbReference type="ARBA" id="ARBA00022793"/>
    </source>
</evidence>
<keyword evidence="5" id="KW-0620">Polyamine biosynthesis</keyword>
<accession>A0A1F5ZT45</accession>
<evidence type="ECO:0000256" key="4">
    <source>
        <dbReference type="ARBA" id="ARBA00023066"/>
    </source>
</evidence>
<proteinExistence type="predicted"/>
<keyword evidence="4" id="KW-0745">Spermidine biosynthesis</keyword>
<evidence type="ECO:0000313" key="10">
    <source>
        <dbReference type="EMBL" id="OGG15505.1"/>
    </source>
</evidence>
<protein>
    <submittedName>
        <fullName evidence="10">S-adenosylmethionine decarboxylase</fullName>
    </submittedName>
</protein>
<dbReference type="InterPro" id="IPR016067">
    <property type="entry name" value="S-AdoMet_deCO2ase_core"/>
</dbReference>